<evidence type="ECO:0000256" key="7">
    <source>
        <dbReference type="RuleBase" id="RU000394"/>
    </source>
</evidence>
<evidence type="ECO:0000256" key="3">
    <source>
        <dbReference type="ARBA" id="ARBA00022840"/>
    </source>
</evidence>
<dbReference type="InterPro" id="IPR027417">
    <property type="entry name" value="P-loop_NTPase"/>
</dbReference>
<dbReference type="InterPro" id="IPR027640">
    <property type="entry name" value="Kinesin-like_fam"/>
</dbReference>
<keyword evidence="3 6" id="KW-0067">ATP-binding</keyword>
<dbReference type="CDD" id="cd00106">
    <property type="entry name" value="KISc"/>
    <property type="match status" value="1"/>
</dbReference>
<dbReference type="Gene3D" id="3.40.850.10">
    <property type="entry name" value="Kinesin motor domain"/>
    <property type="match status" value="1"/>
</dbReference>
<keyword evidence="11" id="KW-1185">Reference proteome</keyword>
<sequence>MMGSKDPWEQLSALEKRASKRAANDRFAAVENGSACGASEVSTSGNGESGENFQVVIRVRPPLQRELEGYQPFQNTALVDAGQRKLTVSENAQSIQSGANAADIALAYATYTFTFDWVYGQDSFQSEVYDKSAKGTVLSALQGYNAAIIAYGQTGTGKTFTMEGERDGPQRGIIPRAVEDIFTCIESDTATGSKYLVRASYLQIYNEVISDLLKPERSNLTIKEDKKRGVFVDGLSEWVVRSPQEVYGLLERGAMQRATGTTKMNELSSRSHAVFIIIIEKSTVTSTHEADGDEMEQFRGLAPGMGRMGNGQERGVEMMQCVKVGKLNLVDLAGSERVHITGATGKRLEESKKINQSLSCLGNVIAALTDSRGLRTHVPYRDSKLTRILEDSLGGNCKTTMMATVSPALEAFPETVSTLKFAHRAKAVRNSAHVNEDADQRTLLRKYEQELRKLRAELQMRQREVVDKRHLLAVEEQKRRAEADKLAAITALEQRSREFMREKEEKRRLEARIANMQSQLLIGGSKLEDTPVFRTLLAREQRRMRGEYEIRLKELERERLHAEQDKAQVDRYKSLLVKQRDIMTGLTGRLNERDEQILRLQEELEAYDSHQKRLEDALDARTAELIALRKAAVEHAAASPIKSAPLQSALGAWASGPSPLGRDRGAMLASSSKLLDTNGMVNQAAALLSSTSSDFSDMALLERRRSSGTAASMLETEVGALREQSLTHVKERVALKAILDDKVRALISDIGQSVAELPIEVRQHPKLLRQVLALDKLVGATVKALSSASASAVHSS</sequence>
<evidence type="ECO:0000256" key="4">
    <source>
        <dbReference type="ARBA" id="ARBA00023054"/>
    </source>
</evidence>
<dbReference type="InterPro" id="IPR036961">
    <property type="entry name" value="Kinesin_motor_dom_sf"/>
</dbReference>
<dbReference type="PROSITE" id="PS50067">
    <property type="entry name" value="KINESIN_MOTOR_2"/>
    <property type="match status" value="1"/>
</dbReference>
<dbReference type="GO" id="GO:0007018">
    <property type="term" value="P:microtubule-based movement"/>
    <property type="evidence" value="ECO:0007669"/>
    <property type="project" value="InterPro"/>
</dbReference>
<dbReference type="InterPro" id="IPR019821">
    <property type="entry name" value="Kinesin_motor_CS"/>
</dbReference>
<dbReference type="EMBL" id="CAUYUE010000006">
    <property type="protein sequence ID" value="CAK0780117.1"/>
    <property type="molecule type" value="Genomic_DNA"/>
</dbReference>
<protein>
    <recommendedName>
        <fullName evidence="7">Kinesin-like protein</fullName>
    </recommendedName>
</protein>
<gene>
    <name evidence="10" type="ORF">CVIRNUC_004941</name>
</gene>
<dbReference type="Proteomes" id="UP001314263">
    <property type="component" value="Unassembled WGS sequence"/>
</dbReference>
<feature type="domain" description="Kinesin motor" evidence="9">
    <location>
        <begin position="52"/>
        <end position="428"/>
    </location>
</feature>
<evidence type="ECO:0000256" key="5">
    <source>
        <dbReference type="ARBA" id="ARBA00023175"/>
    </source>
</evidence>
<evidence type="ECO:0000313" key="11">
    <source>
        <dbReference type="Proteomes" id="UP001314263"/>
    </source>
</evidence>
<dbReference type="InterPro" id="IPR001752">
    <property type="entry name" value="Kinesin_motor_dom"/>
</dbReference>
<proteinExistence type="inferred from homology"/>
<reference evidence="10 11" key="1">
    <citation type="submission" date="2023-10" db="EMBL/GenBank/DDBJ databases">
        <authorList>
            <person name="Maclean D."/>
            <person name="Macfadyen A."/>
        </authorList>
    </citation>
    <scope>NUCLEOTIDE SEQUENCE [LARGE SCALE GENOMIC DNA]</scope>
</reference>
<keyword evidence="2 6" id="KW-0547">Nucleotide-binding</keyword>
<evidence type="ECO:0000259" key="9">
    <source>
        <dbReference type="PROSITE" id="PS50067"/>
    </source>
</evidence>
<dbReference type="PROSITE" id="PS00411">
    <property type="entry name" value="KINESIN_MOTOR_1"/>
    <property type="match status" value="1"/>
</dbReference>
<feature type="binding site" evidence="6">
    <location>
        <begin position="152"/>
        <end position="159"/>
    </location>
    <ligand>
        <name>ATP</name>
        <dbReference type="ChEBI" id="CHEBI:30616"/>
    </ligand>
</feature>
<dbReference type="Pfam" id="PF00225">
    <property type="entry name" value="Kinesin"/>
    <property type="match status" value="1"/>
</dbReference>
<name>A0AAV1I3T3_9CHLO</name>
<evidence type="ECO:0000256" key="6">
    <source>
        <dbReference type="PROSITE-ProRule" id="PRU00283"/>
    </source>
</evidence>
<keyword evidence="5 6" id="KW-0505">Motor protein</keyword>
<dbReference type="GO" id="GO:0008017">
    <property type="term" value="F:microtubule binding"/>
    <property type="evidence" value="ECO:0007669"/>
    <property type="project" value="InterPro"/>
</dbReference>
<evidence type="ECO:0000256" key="8">
    <source>
        <dbReference type="SAM" id="Coils"/>
    </source>
</evidence>
<dbReference type="GO" id="GO:0005874">
    <property type="term" value="C:microtubule"/>
    <property type="evidence" value="ECO:0007669"/>
    <property type="project" value="UniProtKB-KW"/>
</dbReference>
<comment type="similarity">
    <text evidence="6 7">Belongs to the TRAFAC class myosin-kinesin ATPase superfamily. Kinesin family.</text>
</comment>
<organism evidence="10 11">
    <name type="scientific">Coccomyxa viridis</name>
    <dbReference type="NCBI Taxonomy" id="1274662"/>
    <lineage>
        <taxon>Eukaryota</taxon>
        <taxon>Viridiplantae</taxon>
        <taxon>Chlorophyta</taxon>
        <taxon>core chlorophytes</taxon>
        <taxon>Trebouxiophyceae</taxon>
        <taxon>Trebouxiophyceae incertae sedis</taxon>
        <taxon>Coccomyxaceae</taxon>
        <taxon>Coccomyxa</taxon>
    </lineage>
</organism>
<evidence type="ECO:0000256" key="1">
    <source>
        <dbReference type="ARBA" id="ARBA00022701"/>
    </source>
</evidence>
<accession>A0AAV1I3T3</accession>
<feature type="coiled-coil region" evidence="8">
    <location>
        <begin position="437"/>
        <end position="464"/>
    </location>
</feature>
<dbReference type="GO" id="GO:0003777">
    <property type="term" value="F:microtubule motor activity"/>
    <property type="evidence" value="ECO:0007669"/>
    <property type="project" value="InterPro"/>
</dbReference>
<dbReference type="SUPFAM" id="SSF52540">
    <property type="entry name" value="P-loop containing nucleoside triphosphate hydrolases"/>
    <property type="match status" value="1"/>
</dbReference>
<keyword evidence="4 8" id="KW-0175">Coiled coil</keyword>
<keyword evidence="1 7" id="KW-0493">Microtubule</keyword>
<dbReference type="PRINTS" id="PR00380">
    <property type="entry name" value="KINESINHEAVY"/>
</dbReference>
<dbReference type="PANTHER" id="PTHR47968:SF36">
    <property type="entry name" value="KINESIN HEAVY CHAIN ISOFORM X1"/>
    <property type="match status" value="1"/>
</dbReference>
<evidence type="ECO:0000313" key="10">
    <source>
        <dbReference type="EMBL" id="CAK0780117.1"/>
    </source>
</evidence>
<comment type="caution">
    <text evidence="10">The sequence shown here is derived from an EMBL/GenBank/DDBJ whole genome shotgun (WGS) entry which is preliminary data.</text>
</comment>
<evidence type="ECO:0000256" key="2">
    <source>
        <dbReference type="ARBA" id="ARBA00022741"/>
    </source>
</evidence>
<dbReference type="SMART" id="SM00129">
    <property type="entry name" value="KISc"/>
    <property type="match status" value="1"/>
</dbReference>
<dbReference type="AlphaFoldDB" id="A0AAV1I3T3"/>
<dbReference type="GO" id="GO:0005524">
    <property type="term" value="F:ATP binding"/>
    <property type="evidence" value="ECO:0007669"/>
    <property type="project" value="UniProtKB-UniRule"/>
</dbReference>
<dbReference type="PANTHER" id="PTHR47968">
    <property type="entry name" value="CENTROMERE PROTEIN E"/>
    <property type="match status" value="1"/>
</dbReference>
<feature type="coiled-coil region" evidence="8">
    <location>
        <begin position="489"/>
        <end position="620"/>
    </location>
</feature>